<feature type="chain" id="PRO_5032896138" description="Amine oxidase domain-containing protein" evidence="4">
    <location>
        <begin position="24"/>
        <end position="348"/>
    </location>
</feature>
<dbReference type="GO" id="GO:0001716">
    <property type="term" value="F:L-amino-acid oxidase activity"/>
    <property type="evidence" value="ECO:0007669"/>
    <property type="project" value="TreeGrafter"/>
</dbReference>
<evidence type="ECO:0000313" key="7">
    <source>
        <dbReference type="Proteomes" id="UP000664991"/>
    </source>
</evidence>
<keyword evidence="4" id="KW-0732">Signal</keyword>
<sequence>MAAMCLVRLALTLLSVLGLGTQAFNSQLVKCFEDPQYEEMVWLAQDGLGQKEERKEIVVIGTGLPMGNRLMKWGNGRGFDEITGGFDQLSHAALLPGTVQLRSPPEEVESYGDHMHITYQTPDTLTADYMIVATTATAAQLLRSQPPLSHGKENALRSFHYSGVTKVFLACMQSFWEHEGISGDESSTDWPSCFIHYPSHTFPSGTQVILASFTMDDNSFFAQAADVVLDDLATVHDLSKEELRALCPYSMIKHWSQDSYSMGGFALFTPYQYVDYAQELGWVHFAGEHTNLPDGWTDTSTKSGLKTAQNIQEAMGLALTKGPRDPKEPHPKMELQLHLKQYCKSAIL</sequence>
<dbReference type="InterPro" id="IPR002937">
    <property type="entry name" value="Amino_oxidase"/>
</dbReference>
<evidence type="ECO:0000256" key="3">
    <source>
        <dbReference type="ARBA" id="ARBA00022827"/>
    </source>
</evidence>
<evidence type="ECO:0000313" key="6">
    <source>
        <dbReference type="EMBL" id="KAG5209140.1"/>
    </source>
</evidence>
<gene>
    <name evidence="6" type="ORF">JEQ12_016705</name>
</gene>
<dbReference type="AlphaFoldDB" id="A0A836D5M2"/>
<organism evidence="6 7">
    <name type="scientific">Ovis aries</name>
    <name type="common">Sheep</name>
    <dbReference type="NCBI Taxonomy" id="9940"/>
    <lineage>
        <taxon>Eukaryota</taxon>
        <taxon>Metazoa</taxon>
        <taxon>Chordata</taxon>
        <taxon>Craniata</taxon>
        <taxon>Vertebrata</taxon>
        <taxon>Euteleostomi</taxon>
        <taxon>Mammalia</taxon>
        <taxon>Eutheria</taxon>
        <taxon>Laurasiatheria</taxon>
        <taxon>Artiodactyla</taxon>
        <taxon>Ruminantia</taxon>
        <taxon>Pecora</taxon>
        <taxon>Bovidae</taxon>
        <taxon>Caprinae</taxon>
        <taxon>Ovis</taxon>
    </lineage>
</organism>
<comment type="caution">
    <text evidence="6">The sequence shown here is derived from an EMBL/GenBank/DDBJ whole genome shotgun (WGS) entry which is preliminary data.</text>
</comment>
<dbReference type="SUPFAM" id="SSF51905">
    <property type="entry name" value="FAD/NAD(P)-binding domain"/>
    <property type="match status" value="1"/>
</dbReference>
<dbReference type="SUPFAM" id="SSF54373">
    <property type="entry name" value="FAD-linked reductases, C-terminal domain"/>
    <property type="match status" value="1"/>
</dbReference>
<dbReference type="Gene3D" id="1.10.10.1620">
    <property type="match status" value="1"/>
</dbReference>
<keyword evidence="2" id="KW-0285">Flavoprotein</keyword>
<protein>
    <recommendedName>
        <fullName evidence="5">Amine oxidase domain-containing protein</fullName>
    </recommendedName>
</protein>
<evidence type="ECO:0000259" key="5">
    <source>
        <dbReference type="Pfam" id="PF01593"/>
    </source>
</evidence>
<dbReference type="GO" id="GO:0009063">
    <property type="term" value="P:amino acid catabolic process"/>
    <property type="evidence" value="ECO:0007669"/>
    <property type="project" value="TreeGrafter"/>
</dbReference>
<dbReference type="InterPro" id="IPR050281">
    <property type="entry name" value="Flavin_monoamine_oxidase"/>
</dbReference>
<evidence type="ECO:0000256" key="4">
    <source>
        <dbReference type="SAM" id="SignalP"/>
    </source>
</evidence>
<dbReference type="PANTHER" id="PTHR10742:SF235">
    <property type="entry name" value="AMINE OXIDASE"/>
    <property type="match status" value="1"/>
</dbReference>
<evidence type="ECO:0000256" key="2">
    <source>
        <dbReference type="ARBA" id="ARBA00022630"/>
    </source>
</evidence>
<accession>A0A836D5M2</accession>
<dbReference type="EMBL" id="JAEMGP010000005">
    <property type="protein sequence ID" value="KAG5209140.1"/>
    <property type="molecule type" value="Genomic_DNA"/>
</dbReference>
<keyword evidence="3" id="KW-0274">FAD</keyword>
<dbReference type="Pfam" id="PF01593">
    <property type="entry name" value="Amino_oxidase"/>
    <property type="match status" value="1"/>
</dbReference>
<evidence type="ECO:0000256" key="1">
    <source>
        <dbReference type="ARBA" id="ARBA00001974"/>
    </source>
</evidence>
<reference evidence="6 7" key="1">
    <citation type="submission" date="2020-12" db="EMBL/GenBank/DDBJ databases">
        <title>De novo assembly of Tibetan sheep genome.</title>
        <authorList>
            <person name="Li X."/>
        </authorList>
    </citation>
    <scope>NUCLEOTIDE SEQUENCE [LARGE SCALE GENOMIC DNA]</scope>
    <source>
        <tissue evidence="6">Heart</tissue>
    </source>
</reference>
<feature type="domain" description="Amine oxidase" evidence="5">
    <location>
        <begin position="59"/>
        <end position="311"/>
    </location>
</feature>
<feature type="signal peptide" evidence="4">
    <location>
        <begin position="1"/>
        <end position="23"/>
    </location>
</feature>
<dbReference type="InterPro" id="IPR036188">
    <property type="entry name" value="FAD/NAD-bd_sf"/>
</dbReference>
<comment type="cofactor">
    <cofactor evidence="1">
        <name>FAD</name>
        <dbReference type="ChEBI" id="CHEBI:57692"/>
    </cofactor>
</comment>
<dbReference type="PANTHER" id="PTHR10742">
    <property type="entry name" value="FLAVIN MONOAMINE OXIDASE"/>
    <property type="match status" value="1"/>
</dbReference>
<name>A0A836D5M2_SHEEP</name>
<dbReference type="Proteomes" id="UP000664991">
    <property type="component" value="Unassembled WGS sequence"/>
</dbReference>
<dbReference type="Gene3D" id="3.90.660.10">
    <property type="match status" value="1"/>
</dbReference>
<proteinExistence type="predicted"/>